<protein>
    <recommendedName>
        <fullName evidence="5">SMB domain-containing protein</fullName>
    </recommendedName>
</protein>
<evidence type="ECO:0000256" key="2">
    <source>
        <dbReference type="SAM" id="SignalP"/>
    </source>
</evidence>
<keyword evidence="1" id="KW-0472">Membrane</keyword>
<feature type="transmembrane region" description="Helical" evidence="1">
    <location>
        <begin position="988"/>
        <end position="1015"/>
    </location>
</feature>
<keyword evidence="4" id="KW-1185">Reference proteome</keyword>
<dbReference type="EMBL" id="UYJE01004718">
    <property type="protein sequence ID" value="VDI30670.1"/>
    <property type="molecule type" value="Genomic_DNA"/>
</dbReference>
<evidence type="ECO:0000313" key="4">
    <source>
        <dbReference type="Proteomes" id="UP000596742"/>
    </source>
</evidence>
<proteinExistence type="predicted"/>
<dbReference type="InterPro" id="IPR053231">
    <property type="entry name" value="GPCR_LN-TM7"/>
</dbReference>
<organism evidence="3 4">
    <name type="scientific">Mytilus galloprovincialis</name>
    <name type="common">Mediterranean mussel</name>
    <dbReference type="NCBI Taxonomy" id="29158"/>
    <lineage>
        <taxon>Eukaryota</taxon>
        <taxon>Metazoa</taxon>
        <taxon>Spiralia</taxon>
        <taxon>Lophotrochozoa</taxon>
        <taxon>Mollusca</taxon>
        <taxon>Bivalvia</taxon>
        <taxon>Autobranchia</taxon>
        <taxon>Pteriomorphia</taxon>
        <taxon>Mytilida</taxon>
        <taxon>Mytiloidea</taxon>
        <taxon>Mytilidae</taxon>
        <taxon>Mytilinae</taxon>
        <taxon>Mytilus</taxon>
    </lineage>
</organism>
<accession>A0A8B6E9C7</accession>
<reference evidence="3" key="1">
    <citation type="submission" date="2018-11" db="EMBL/GenBank/DDBJ databases">
        <authorList>
            <person name="Alioto T."/>
            <person name="Alioto T."/>
        </authorList>
    </citation>
    <scope>NUCLEOTIDE SEQUENCE</scope>
</reference>
<evidence type="ECO:0000313" key="3">
    <source>
        <dbReference type="EMBL" id="VDI30670.1"/>
    </source>
</evidence>
<dbReference type="PANTHER" id="PTHR45902">
    <property type="entry name" value="LATROPHILIN RECEPTOR-LIKE PROTEIN A"/>
    <property type="match status" value="1"/>
</dbReference>
<evidence type="ECO:0000256" key="1">
    <source>
        <dbReference type="SAM" id="Phobius"/>
    </source>
</evidence>
<dbReference type="Proteomes" id="UP000596742">
    <property type="component" value="Unassembled WGS sequence"/>
</dbReference>
<dbReference type="PANTHER" id="PTHR45902:SF1">
    <property type="entry name" value="LATROPHILIN RECEPTOR-LIKE PROTEIN A"/>
    <property type="match status" value="1"/>
</dbReference>
<feature type="signal peptide" evidence="2">
    <location>
        <begin position="1"/>
        <end position="20"/>
    </location>
</feature>
<evidence type="ECO:0008006" key="5">
    <source>
        <dbReference type="Google" id="ProtNLM"/>
    </source>
</evidence>
<feature type="chain" id="PRO_5032361783" description="SMB domain-containing protein" evidence="2">
    <location>
        <begin position="21"/>
        <end position="1060"/>
    </location>
</feature>
<keyword evidence="1" id="KW-1133">Transmembrane helix</keyword>
<name>A0A8B6E9C7_MYTGA</name>
<keyword evidence="1" id="KW-0812">Transmembrane</keyword>
<dbReference type="AlphaFoldDB" id="A0A8B6E9C7"/>
<keyword evidence="2" id="KW-0732">Signal</keyword>
<comment type="caution">
    <text evidence="3">The sequence shown here is derived from an EMBL/GenBank/DDBJ whole genome shotgun (WGS) entry which is preliminary data.</text>
</comment>
<dbReference type="OrthoDB" id="6051290at2759"/>
<sequence length="1060" mass="122034">MKSISCRVCFLLVFAEALHAFSHETGNFNVTFISELYSSVCGRNQCDEITANNESTKQLFNNSICEACSCNSTCFVSGNCCPDLFYKYKPKCIETKFMSLNSKLQYRGEVLMVSQCPTESDSEVRDKCEKSYDLVTLLQKTPITLPDEGLTFRNVHCLECFNKTLDSSHYWTVKLECEEKADFNYLSSYSSYIALAKQKKCNLLYSTNTIDLTTGSCPFQEISTDGVISSCNISGTWATYNSDINYACQTYDNRFHFFKNIYCYICNPPLQNENIISECNITGNWDPLDVDLKHDCLKTSRTPVTVPYSNIHCYYCNRNNTQTNISKIFGATLNNSTYINGSFMSQFNQIELNYESVKKIGIYLFSSKNNDSGTAQDLIKRGVNDTHNLNTTVLFSYNLALTGRSQLCSNSFEQQCPCDCSEHCHFNKEDCCFERFLEKSLYCTHKRNSIDAVQYLVYNECSYEENAWITALCKSDNENHLYSVLPVEYSYQNYTVQYKNIYCYLCNKNTSTEVMHIENENVNTWDLLIRCQVYLPIFFHDNIDDYLTFAIQNSCDMFYEPFSFDVSACSKPTTCNTSGISKYTHPDITFVCESVNLQFLETPFCSMCNPSSTTEPVYTRCNVTGQWEEYDKEIENNCLNLPEIEYHLPFKNYFCKQCNGNVMDKCSLSVYDTTTTELTTVSTRRPPILNKYTFRTIFDFYNYNDQHIQTTVIKRCNVTQIEDPTKNRCIDLMCYPGRILTTDGCKPLLKTTSNIGYILSLGMKTELGSNINETRYFLEEAEFTLKNFLLKELQLQRLNFFSSILLPRAKCEDDFIWENGTEIKISIYQDVYILQEIDRARIEEKLLSIQNNNLTVLYDSRTHNFNFFSDPEAVHIQSYISQNRISDHCYLQVMRTAATSFSHTYVNQLLVCEQIELETTEFNIHAFKLVFLGIELDSDEYTILTSGKARICADTFRKILANDKTPKKNIWDIIHVSCTCLSLIIDTFLPLSAFSTFISILNGVQGIFIFWSFICNKRVLDLYMRACRPSLGKSAHYGIVRSSASTISTELQTMSKRGQT</sequence>
<gene>
    <name evidence="3" type="ORF">MGAL_10B021328</name>
</gene>